<dbReference type="SUPFAM" id="SSF53448">
    <property type="entry name" value="Nucleotide-diphospho-sugar transferases"/>
    <property type="match status" value="1"/>
</dbReference>
<dbReference type="InterPro" id="IPR029044">
    <property type="entry name" value="Nucleotide-diphossugar_trans"/>
</dbReference>
<protein>
    <submittedName>
        <fullName evidence="1">Glycosyltransferase family 8 protein</fullName>
    </submittedName>
</protein>
<keyword evidence="1" id="KW-0808">Transferase</keyword>
<reference evidence="1" key="1">
    <citation type="journal article" date="2020" name="Stud. Mycol.">
        <title>101 Dothideomycetes genomes: a test case for predicting lifestyles and emergence of pathogens.</title>
        <authorList>
            <person name="Haridas S."/>
            <person name="Albert R."/>
            <person name="Binder M."/>
            <person name="Bloem J."/>
            <person name="Labutti K."/>
            <person name="Salamov A."/>
            <person name="Andreopoulos B."/>
            <person name="Baker S."/>
            <person name="Barry K."/>
            <person name="Bills G."/>
            <person name="Bluhm B."/>
            <person name="Cannon C."/>
            <person name="Castanera R."/>
            <person name="Culley D."/>
            <person name="Daum C."/>
            <person name="Ezra D."/>
            <person name="Gonzalez J."/>
            <person name="Henrissat B."/>
            <person name="Kuo A."/>
            <person name="Liang C."/>
            <person name="Lipzen A."/>
            <person name="Lutzoni F."/>
            <person name="Magnuson J."/>
            <person name="Mondo S."/>
            <person name="Nolan M."/>
            <person name="Ohm R."/>
            <person name="Pangilinan J."/>
            <person name="Park H.-J."/>
            <person name="Ramirez L."/>
            <person name="Alfaro M."/>
            <person name="Sun H."/>
            <person name="Tritt A."/>
            <person name="Yoshinaga Y."/>
            <person name="Zwiers L.-H."/>
            <person name="Turgeon B."/>
            <person name="Goodwin S."/>
            <person name="Spatafora J."/>
            <person name="Crous P."/>
            <person name="Grigoriev I."/>
        </authorList>
    </citation>
    <scope>NUCLEOTIDE SEQUENCE</scope>
    <source>
        <strain evidence="1">CBS 175.79</strain>
    </source>
</reference>
<dbReference type="EMBL" id="ML978066">
    <property type="protein sequence ID" value="KAF2020836.1"/>
    <property type="molecule type" value="Genomic_DNA"/>
</dbReference>
<keyword evidence="2" id="KW-1185">Reference proteome</keyword>
<dbReference type="PANTHER" id="PTHR11183">
    <property type="entry name" value="GLYCOGENIN SUBFAMILY MEMBER"/>
    <property type="match status" value="1"/>
</dbReference>
<evidence type="ECO:0000313" key="2">
    <source>
        <dbReference type="Proteomes" id="UP000799778"/>
    </source>
</evidence>
<dbReference type="AlphaFoldDB" id="A0A6A5Y6B5"/>
<gene>
    <name evidence="1" type="ORF">BU24DRAFT_416509</name>
</gene>
<name>A0A6A5Y6B5_9PLEO</name>
<dbReference type="Gene3D" id="3.90.550.10">
    <property type="entry name" value="Spore Coat Polysaccharide Biosynthesis Protein SpsA, Chain A"/>
    <property type="match status" value="1"/>
</dbReference>
<dbReference type="RefSeq" id="XP_033389175.1">
    <property type="nucleotide sequence ID" value="XM_033526468.1"/>
</dbReference>
<proteinExistence type="predicted"/>
<sequence length="341" mass="38202">MRSENRRVRAFVAVAALFSLTIYLYGAPLSLPLQQGALISPVSKSTEKFAYATFLRSSDLSGSGNLTDEGSLQSVLEDINFKSTRLLNYQIRHADRTRTRLEDVPFLVLVQSDAPQAQVVKLEAEGATIVVVEPIELPAGPHDELLSDSPYRELLTKLRIWQQVDYDKILYLDSDAFLLQDLDSIFLDSSLSTMSKTRTTSQTDSAEVMPPETYLMAASSDTRGRQSGWKEQEQHDHLCACFMLLSPSLALFDYYLSMLATLDAPLDSAHPEQDLLRHVHERHGSMPWKEISVQWSTGDSEDDGSRFKGAQSVHIESTTGENAVDGSWKTLVEEMEIFYVI</sequence>
<dbReference type="GO" id="GO:0016740">
    <property type="term" value="F:transferase activity"/>
    <property type="evidence" value="ECO:0007669"/>
    <property type="project" value="UniProtKB-KW"/>
</dbReference>
<dbReference type="GeneID" id="54283865"/>
<evidence type="ECO:0000313" key="1">
    <source>
        <dbReference type="EMBL" id="KAF2020836.1"/>
    </source>
</evidence>
<accession>A0A6A5Y6B5</accession>
<dbReference type="OrthoDB" id="2014201at2759"/>
<organism evidence="1 2">
    <name type="scientific">Aaosphaeria arxii CBS 175.79</name>
    <dbReference type="NCBI Taxonomy" id="1450172"/>
    <lineage>
        <taxon>Eukaryota</taxon>
        <taxon>Fungi</taxon>
        <taxon>Dikarya</taxon>
        <taxon>Ascomycota</taxon>
        <taxon>Pezizomycotina</taxon>
        <taxon>Dothideomycetes</taxon>
        <taxon>Pleosporomycetidae</taxon>
        <taxon>Pleosporales</taxon>
        <taxon>Pleosporales incertae sedis</taxon>
        <taxon>Aaosphaeria</taxon>
    </lineage>
</organism>
<dbReference type="Proteomes" id="UP000799778">
    <property type="component" value="Unassembled WGS sequence"/>
</dbReference>
<dbReference type="InterPro" id="IPR050587">
    <property type="entry name" value="GNT1/Glycosyltrans_8"/>
</dbReference>